<feature type="transmembrane region" description="Helical" evidence="1">
    <location>
        <begin position="113"/>
        <end position="134"/>
    </location>
</feature>
<dbReference type="AlphaFoldDB" id="A0A9W5L6J8"/>
<evidence type="ECO:0000313" key="3">
    <source>
        <dbReference type="Proteomes" id="UP000006967"/>
    </source>
</evidence>
<dbReference type="Proteomes" id="UP000006967">
    <property type="component" value="Unassembled WGS sequence"/>
</dbReference>
<dbReference type="EMBL" id="AHFG01000004">
    <property type="protein sequence ID" value="EJR78263.1"/>
    <property type="molecule type" value="Genomic_DNA"/>
</dbReference>
<accession>A0A9W5L6J8</accession>
<dbReference type="SUPFAM" id="SSF103473">
    <property type="entry name" value="MFS general substrate transporter"/>
    <property type="match status" value="1"/>
</dbReference>
<sequence>MYGVGAVVAGICIPLIMKFVKTEVSIVMTMFIYVISITAMSIEPSVLFLYGLAIFHAIGNAGTRVARNVLMMEEIPNEVMGRVDSLFRLIGTGIRIVLLMLFTAGVSKAGVMLPFYVLSCILIFSLGIAIYYVLSQRKVAANVSNKSIV</sequence>
<keyword evidence="1" id="KW-1133">Transmembrane helix</keyword>
<comment type="caution">
    <text evidence="2">The sequence shown here is derived from an EMBL/GenBank/DDBJ whole genome shotgun (WGS) entry which is preliminary data.</text>
</comment>
<evidence type="ECO:0000256" key="1">
    <source>
        <dbReference type="SAM" id="Phobius"/>
    </source>
</evidence>
<keyword evidence="1" id="KW-0472">Membrane</keyword>
<protein>
    <submittedName>
        <fullName evidence="2">Uncharacterized protein</fullName>
    </submittedName>
</protein>
<evidence type="ECO:0000313" key="2">
    <source>
        <dbReference type="EMBL" id="EJR78263.1"/>
    </source>
</evidence>
<feature type="transmembrane region" description="Helical" evidence="1">
    <location>
        <begin position="48"/>
        <end position="66"/>
    </location>
</feature>
<feature type="transmembrane region" description="Helical" evidence="1">
    <location>
        <begin position="86"/>
        <end position="107"/>
    </location>
</feature>
<name>A0A9W5L6J8_BACCE</name>
<keyword evidence="1" id="KW-0812">Transmembrane</keyword>
<gene>
    <name evidence="2" type="ORF">IK5_00176</name>
</gene>
<reference evidence="2 3" key="1">
    <citation type="submission" date="2012-04" db="EMBL/GenBank/DDBJ databases">
        <title>The Genome Sequence of Bacillus cereus VD154.</title>
        <authorList>
            <consortium name="The Broad Institute Genome Sequencing Platform"/>
            <consortium name="The Broad Institute Genome Sequencing Center for Infectious Disease"/>
            <person name="Feldgarden M."/>
            <person name="Van der Auwera G.A."/>
            <person name="Mahillon J."/>
            <person name="Duprez V."/>
            <person name="Timmery S."/>
            <person name="Mattelet C."/>
            <person name="Dierick K."/>
            <person name="Sun M."/>
            <person name="Yu Z."/>
            <person name="Zhu L."/>
            <person name="Hu X."/>
            <person name="Shank E.B."/>
            <person name="Swiecicka I."/>
            <person name="Hansen B.M."/>
            <person name="Andrup L."/>
            <person name="Young S.K."/>
            <person name="Zeng Q."/>
            <person name="Gargeya S."/>
            <person name="Fitzgerald M."/>
            <person name="Haas B."/>
            <person name="Abouelleil A."/>
            <person name="Alvarado L."/>
            <person name="Arachchi H.M."/>
            <person name="Berlin A."/>
            <person name="Chapman S.B."/>
            <person name="Goldberg J."/>
            <person name="Griggs A."/>
            <person name="Gujja S."/>
            <person name="Hansen M."/>
            <person name="Howarth C."/>
            <person name="Imamovic A."/>
            <person name="Larimer J."/>
            <person name="McCowen C."/>
            <person name="Montmayeur A."/>
            <person name="Murphy C."/>
            <person name="Neiman D."/>
            <person name="Pearson M."/>
            <person name="Priest M."/>
            <person name="Roberts A."/>
            <person name="Saif S."/>
            <person name="Shea T."/>
            <person name="Sisk P."/>
            <person name="Sykes S."/>
            <person name="Wortman J."/>
            <person name="Nusbaum C."/>
            <person name="Birren B."/>
        </authorList>
    </citation>
    <scope>NUCLEOTIDE SEQUENCE [LARGE SCALE GENOMIC DNA]</scope>
    <source>
        <strain evidence="2 3">VD154</strain>
    </source>
</reference>
<dbReference type="Gene3D" id="1.20.1250.20">
    <property type="entry name" value="MFS general substrate transporter like domains"/>
    <property type="match status" value="1"/>
</dbReference>
<organism evidence="2 3">
    <name type="scientific">Bacillus cereus VD154</name>
    <dbReference type="NCBI Taxonomy" id="1053238"/>
    <lineage>
        <taxon>Bacteria</taxon>
        <taxon>Bacillati</taxon>
        <taxon>Bacillota</taxon>
        <taxon>Bacilli</taxon>
        <taxon>Bacillales</taxon>
        <taxon>Bacillaceae</taxon>
        <taxon>Bacillus</taxon>
        <taxon>Bacillus cereus group</taxon>
    </lineage>
</organism>
<proteinExistence type="predicted"/>
<feature type="transmembrane region" description="Helical" evidence="1">
    <location>
        <begin position="24"/>
        <end position="42"/>
    </location>
</feature>
<dbReference type="InterPro" id="IPR036259">
    <property type="entry name" value="MFS_trans_sf"/>
</dbReference>